<keyword evidence="2 5" id="KW-0812">Transmembrane</keyword>
<evidence type="ECO:0000256" key="1">
    <source>
        <dbReference type="ARBA" id="ARBA00004141"/>
    </source>
</evidence>
<reference evidence="7 8" key="1">
    <citation type="submission" date="2020-09" db="EMBL/GenBank/DDBJ databases">
        <title>Dyella sp. 7MK23 isolated from forest soil.</title>
        <authorList>
            <person name="Fu J."/>
        </authorList>
    </citation>
    <scope>NUCLEOTIDE SEQUENCE [LARGE SCALE GENOMIC DNA]</scope>
    <source>
        <strain evidence="7 8">7MK23</strain>
    </source>
</reference>
<feature type="transmembrane region" description="Helical" evidence="5">
    <location>
        <begin position="325"/>
        <end position="347"/>
    </location>
</feature>
<evidence type="ECO:0000256" key="4">
    <source>
        <dbReference type="ARBA" id="ARBA00023136"/>
    </source>
</evidence>
<dbReference type="Proteomes" id="UP000651010">
    <property type="component" value="Unassembled WGS sequence"/>
</dbReference>
<organism evidence="7 8">
    <name type="scientific">Dyella acidiphila</name>
    <dbReference type="NCBI Taxonomy" id="2775866"/>
    <lineage>
        <taxon>Bacteria</taxon>
        <taxon>Pseudomonadati</taxon>
        <taxon>Pseudomonadota</taxon>
        <taxon>Gammaproteobacteria</taxon>
        <taxon>Lysobacterales</taxon>
        <taxon>Rhodanobacteraceae</taxon>
        <taxon>Dyella</taxon>
    </lineage>
</organism>
<feature type="transmembrane region" description="Helical" evidence="5">
    <location>
        <begin position="232"/>
        <end position="251"/>
    </location>
</feature>
<evidence type="ECO:0000313" key="7">
    <source>
        <dbReference type="EMBL" id="MBE1162566.1"/>
    </source>
</evidence>
<evidence type="ECO:0000313" key="8">
    <source>
        <dbReference type="Proteomes" id="UP000651010"/>
    </source>
</evidence>
<sequence length="542" mass="56456">MRSAGVLSKSALATINCPKPRRICVLRRRWPVQRKERAVIRGYVSQGLFGRDLLGSIVVFLVALPLCMGSAIASGMPPAAGLITGIVGGIVVGAIAGSPLQVSGPAAGLAVLVFELVREHGVAALGPVVLLAGLIQVLAGIGRVGVWFRMISPAVVAGMLSGIGILIVASQLHVLIDAMPKARGLENFAALPGALASAVGGEAGSVAALLVGVCTIAIMLGWEKLRPASLKFVPGALLAVVLVTATVQWLGTGVKKVEVPSNLFAGIALPTWDSLSAVAQPSLLVAALTFALIASAETLLSAAAVDRMHSGARTHYDRELTAQGIGNMLCGLLGALPMTGVIVRSAANVQAGSATRMATILHGGWLLVFAMLLPWLMRMTPVACLAGILVYTGIKMVNIKQINSLAQYGRGTALIYLATTIAIVATDLLTGVLIGFALSLLRLALQSSRLKVGLDKHDQPGTALLQLDGAATFLKVPALARTLERVPPNTRLLLEVERLHHVDQACLELLADWGRNAGTRGCELVVDWNALHRRVEGARKAA</sequence>
<dbReference type="InterPro" id="IPR011547">
    <property type="entry name" value="SLC26A/SulP_dom"/>
</dbReference>
<keyword evidence="4 5" id="KW-0472">Membrane</keyword>
<feature type="transmembrane region" description="Helical" evidence="5">
    <location>
        <begin position="414"/>
        <end position="441"/>
    </location>
</feature>
<dbReference type="InterPro" id="IPR001902">
    <property type="entry name" value="SLC26A/SulP_fam"/>
</dbReference>
<feature type="transmembrane region" description="Helical" evidence="5">
    <location>
        <begin position="196"/>
        <end position="220"/>
    </location>
</feature>
<proteinExistence type="predicted"/>
<dbReference type="RefSeq" id="WP_192557407.1">
    <property type="nucleotide sequence ID" value="NZ_JACZZA010000014.1"/>
</dbReference>
<feature type="transmembrane region" description="Helical" evidence="5">
    <location>
        <begin position="283"/>
        <end position="305"/>
    </location>
</feature>
<protein>
    <submittedName>
        <fullName evidence="7">SulP family inorganic anion transporter</fullName>
    </submittedName>
</protein>
<dbReference type="Pfam" id="PF00916">
    <property type="entry name" value="Sulfate_transp"/>
    <property type="match status" value="1"/>
</dbReference>
<comment type="caution">
    <text evidence="7">The sequence shown here is derived from an EMBL/GenBank/DDBJ whole genome shotgun (WGS) entry which is preliminary data.</text>
</comment>
<name>A0ABR9GET5_9GAMM</name>
<feature type="transmembrane region" description="Helical" evidence="5">
    <location>
        <begin position="154"/>
        <end position="176"/>
    </location>
</feature>
<dbReference type="InterPro" id="IPR002645">
    <property type="entry name" value="STAS_dom"/>
</dbReference>
<feature type="transmembrane region" description="Helical" evidence="5">
    <location>
        <begin position="53"/>
        <end position="73"/>
    </location>
</feature>
<dbReference type="EMBL" id="JACZZA010000014">
    <property type="protein sequence ID" value="MBE1162566.1"/>
    <property type="molecule type" value="Genomic_DNA"/>
</dbReference>
<accession>A0ABR9GET5</accession>
<feature type="domain" description="STAS" evidence="6">
    <location>
        <begin position="452"/>
        <end position="526"/>
    </location>
</feature>
<comment type="subcellular location">
    <subcellularLocation>
        <location evidence="1">Membrane</location>
        <topology evidence="1">Multi-pass membrane protein</topology>
    </subcellularLocation>
</comment>
<keyword evidence="8" id="KW-1185">Reference proteome</keyword>
<feature type="transmembrane region" description="Helical" evidence="5">
    <location>
        <begin position="122"/>
        <end position="142"/>
    </location>
</feature>
<gene>
    <name evidence="7" type="ORF">IGX34_19455</name>
</gene>
<dbReference type="PROSITE" id="PS50801">
    <property type="entry name" value="STAS"/>
    <property type="match status" value="1"/>
</dbReference>
<evidence type="ECO:0000256" key="2">
    <source>
        <dbReference type="ARBA" id="ARBA00022692"/>
    </source>
</evidence>
<feature type="transmembrane region" description="Helical" evidence="5">
    <location>
        <begin position="80"/>
        <end position="102"/>
    </location>
</feature>
<evidence type="ECO:0000256" key="5">
    <source>
        <dbReference type="SAM" id="Phobius"/>
    </source>
</evidence>
<keyword evidence="3 5" id="KW-1133">Transmembrane helix</keyword>
<evidence type="ECO:0000259" key="6">
    <source>
        <dbReference type="PROSITE" id="PS50801"/>
    </source>
</evidence>
<dbReference type="PANTHER" id="PTHR11814">
    <property type="entry name" value="SULFATE TRANSPORTER"/>
    <property type="match status" value="1"/>
</dbReference>
<evidence type="ECO:0000256" key="3">
    <source>
        <dbReference type="ARBA" id="ARBA00022989"/>
    </source>
</evidence>